<proteinExistence type="predicted"/>
<dbReference type="EMBL" id="BARW01017512">
    <property type="protein sequence ID" value="GAJ02233.1"/>
    <property type="molecule type" value="Genomic_DNA"/>
</dbReference>
<name>X1TA72_9ZZZZ</name>
<reference evidence="1" key="1">
    <citation type="journal article" date="2014" name="Front. Microbiol.">
        <title>High frequency of phylogenetically diverse reductive dehalogenase-homologous genes in deep subseafloor sedimentary metagenomes.</title>
        <authorList>
            <person name="Kawai M."/>
            <person name="Futagami T."/>
            <person name="Toyoda A."/>
            <person name="Takaki Y."/>
            <person name="Nishi S."/>
            <person name="Hori S."/>
            <person name="Arai W."/>
            <person name="Tsubouchi T."/>
            <person name="Morono Y."/>
            <person name="Uchiyama I."/>
            <person name="Ito T."/>
            <person name="Fujiyama A."/>
            <person name="Inagaki F."/>
            <person name="Takami H."/>
        </authorList>
    </citation>
    <scope>NUCLEOTIDE SEQUENCE</scope>
    <source>
        <strain evidence="1">Expedition CK06-06</strain>
    </source>
</reference>
<protein>
    <submittedName>
        <fullName evidence="1">Uncharacterized protein</fullName>
    </submittedName>
</protein>
<evidence type="ECO:0000313" key="1">
    <source>
        <dbReference type="EMBL" id="GAJ02233.1"/>
    </source>
</evidence>
<accession>X1TA72</accession>
<organism evidence="1">
    <name type="scientific">marine sediment metagenome</name>
    <dbReference type="NCBI Taxonomy" id="412755"/>
    <lineage>
        <taxon>unclassified sequences</taxon>
        <taxon>metagenomes</taxon>
        <taxon>ecological metagenomes</taxon>
    </lineage>
</organism>
<comment type="caution">
    <text evidence="1">The sequence shown here is derived from an EMBL/GenBank/DDBJ whole genome shotgun (WGS) entry which is preliminary data.</text>
</comment>
<dbReference type="AlphaFoldDB" id="X1TA72"/>
<feature type="non-terminal residue" evidence="1">
    <location>
        <position position="1"/>
    </location>
</feature>
<gene>
    <name evidence="1" type="ORF">S12H4_30224</name>
</gene>
<sequence>NEEAARHHLDLILTKLVANDHNREVIEAAQSHLPSIVSRARLAGKPEAEYITKDEFTEFKESLRERFKSLSGELG</sequence>